<evidence type="ECO:0000313" key="3">
    <source>
        <dbReference type="Proteomes" id="UP000039865"/>
    </source>
</evidence>
<proteinExistence type="predicted"/>
<dbReference type="AlphaFoldDB" id="A0A078AL45"/>
<protein>
    <submittedName>
        <fullName evidence="2">Uncharacterized protein</fullName>
    </submittedName>
</protein>
<keyword evidence="3" id="KW-1185">Reference proteome</keyword>
<dbReference type="Proteomes" id="UP000039865">
    <property type="component" value="Unassembled WGS sequence"/>
</dbReference>
<feature type="compositionally biased region" description="Polar residues" evidence="1">
    <location>
        <begin position="57"/>
        <end position="79"/>
    </location>
</feature>
<organism evidence="2 3">
    <name type="scientific">Stylonychia lemnae</name>
    <name type="common">Ciliate</name>
    <dbReference type="NCBI Taxonomy" id="5949"/>
    <lineage>
        <taxon>Eukaryota</taxon>
        <taxon>Sar</taxon>
        <taxon>Alveolata</taxon>
        <taxon>Ciliophora</taxon>
        <taxon>Intramacronucleata</taxon>
        <taxon>Spirotrichea</taxon>
        <taxon>Stichotrichia</taxon>
        <taxon>Sporadotrichida</taxon>
        <taxon>Oxytrichidae</taxon>
        <taxon>Stylonychinae</taxon>
        <taxon>Stylonychia</taxon>
    </lineage>
</organism>
<accession>A0A078AL45</accession>
<reference evidence="2 3" key="1">
    <citation type="submission" date="2014-06" db="EMBL/GenBank/DDBJ databases">
        <authorList>
            <person name="Swart Estienne"/>
        </authorList>
    </citation>
    <scope>NUCLEOTIDE SEQUENCE [LARGE SCALE GENOMIC DNA]</scope>
    <source>
        <strain evidence="2 3">130c</strain>
    </source>
</reference>
<dbReference type="EMBL" id="CCKQ01011063">
    <property type="protein sequence ID" value="CDW82601.1"/>
    <property type="molecule type" value="Genomic_DNA"/>
</dbReference>
<gene>
    <name evidence="2" type="primary">Contig2904.g3109</name>
    <name evidence="2" type="ORF">STYLEM_11634</name>
</gene>
<sequence>MRNKQMDEICVVCEVNYRKDKKNANTIAPPPNKQDTPKIETQPLQIIQEQQPIIKQAATTQSQPKEQNQNETSKTNFYENQAAYKDENQSNLMGTDISKKEAGNILRQKKLYLVSLLENETSIDGIDKIVGLLDKLQTLCDKLKF</sequence>
<dbReference type="InParanoid" id="A0A078AL45"/>
<evidence type="ECO:0000256" key="1">
    <source>
        <dbReference type="SAM" id="MobiDB-lite"/>
    </source>
</evidence>
<feature type="region of interest" description="Disordered" evidence="1">
    <location>
        <begin position="56"/>
        <end position="85"/>
    </location>
</feature>
<name>A0A078AL45_STYLE</name>
<evidence type="ECO:0000313" key="2">
    <source>
        <dbReference type="EMBL" id="CDW82601.1"/>
    </source>
</evidence>